<keyword evidence="1" id="KW-0732">Signal</keyword>
<evidence type="ECO:0000256" key="1">
    <source>
        <dbReference type="SAM" id="SignalP"/>
    </source>
</evidence>
<evidence type="ECO:0000313" key="2">
    <source>
        <dbReference type="EMBL" id="MFC3140521.1"/>
    </source>
</evidence>
<gene>
    <name evidence="2" type="ORF">ACFOE0_20380</name>
</gene>
<sequence length="143" mass="15427">MRKLLVLIWAFMATACMSTPESVQFNGKTVGTYSVAAGCGTMNLDTDCSEMSGATRDIELDGTALRIAGGNNGQVVFIMSESMFSTDMKALRKASDRCEALFASKGIEVKDRKVMYGSGDIYGVHFTLSGDGYELLTPYSVED</sequence>
<evidence type="ECO:0008006" key="4">
    <source>
        <dbReference type="Google" id="ProtNLM"/>
    </source>
</evidence>
<dbReference type="RefSeq" id="WP_248934405.1">
    <property type="nucleotide sequence ID" value="NZ_JAKILF010000001.1"/>
</dbReference>
<keyword evidence="3" id="KW-1185">Reference proteome</keyword>
<comment type="caution">
    <text evidence="2">The sequence shown here is derived from an EMBL/GenBank/DDBJ whole genome shotgun (WGS) entry which is preliminary data.</text>
</comment>
<protein>
    <recommendedName>
        <fullName evidence="4">Lipoprotein</fullName>
    </recommendedName>
</protein>
<proteinExistence type="predicted"/>
<organism evidence="2 3">
    <name type="scientific">Shewanella submarina</name>
    <dbReference type="NCBI Taxonomy" id="2016376"/>
    <lineage>
        <taxon>Bacteria</taxon>
        <taxon>Pseudomonadati</taxon>
        <taxon>Pseudomonadota</taxon>
        <taxon>Gammaproteobacteria</taxon>
        <taxon>Alteromonadales</taxon>
        <taxon>Shewanellaceae</taxon>
        <taxon>Shewanella</taxon>
    </lineage>
</organism>
<dbReference type="Proteomes" id="UP001595621">
    <property type="component" value="Unassembled WGS sequence"/>
</dbReference>
<dbReference type="PROSITE" id="PS51257">
    <property type="entry name" value="PROKAR_LIPOPROTEIN"/>
    <property type="match status" value="1"/>
</dbReference>
<evidence type="ECO:0000313" key="3">
    <source>
        <dbReference type="Proteomes" id="UP001595621"/>
    </source>
</evidence>
<name>A0ABV7GJ99_9GAMM</name>
<reference evidence="3" key="1">
    <citation type="journal article" date="2019" name="Int. J. Syst. Evol. Microbiol.">
        <title>The Global Catalogue of Microorganisms (GCM) 10K type strain sequencing project: providing services to taxonomists for standard genome sequencing and annotation.</title>
        <authorList>
            <consortium name="The Broad Institute Genomics Platform"/>
            <consortium name="The Broad Institute Genome Sequencing Center for Infectious Disease"/>
            <person name="Wu L."/>
            <person name="Ma J."/>
        </authorList>
    </citation>
    <scope>NUCLEOTIDE SEQUENCE [LARGE SCALE GENOMIC DNA]</scope>
    <source>
        <strain evidence="3">KCTC 52277</strain>
    </source>
</reference>
<feature type="signal peptide" evidence="1">
    <location>
        <begin position="1"/>
        <end position="18"/>
    </location>
</feature>
<dbReference type="EMBL" id="JBHRTD010000018">
    <property type="protein sequence ID" value="MFC3140521.1"/>
    <property type="molecule type" value="Genomic_DNA"/>
</dbReference>
<accession>A0ABV7GJ99</accession>
<feature type="chain" id="PRO_5047263501" description="Lipoprotein" evidence="1">
    <location>
        <begin position="19"/>
        <end position="143"/>
    </location>
</feature>